<dbReference type="Pfam" id="PF00023">
    <property type="entry name" value="Ank"/>
    <property type="match status" value="1"/>
</dbReference>
<comment type="caution">
    <text evidence="4">The sequence shown here is derived from an EMBL/GenBank/DDBJ whole genome shotgun (WGS) entry which is preliminary data.</text>
</comment>
<feature type="repeat" description="ANK" evidence="3">
    <location>
        <begin position="198"/>
        <end position="230"/>
    </location>
</feature>
<name>A0A2S8FZB2_9BACT</name>
<dbReference type="Gene3D" id="1.25.40.20">
    <property type="entry name" value="Ankyrin repeat-containing domain"/>
    <property type="match status" value="1"/>
</dbReference>
<evidence type="ECO:0000256" key="3">
    <source>
        <dbReference type="PROSITE-ProRule" id="PRU00023"/>
    </source>
</evidence>
<dbReference type="EMBL" id="PUHY01000005">
    <property type="protein sequence ID" value="PQO37523.1"/>
    <property type="molecule type" value="Genomic_DNA"/>
</dbReference>
<dbReference type="PROSITE" id="PS50297">
    <property type="entry name" value="ANK_REP_REGION"/>
    <property type="match status" value="3"/>
</dbReference>
<dbReference type="PANTHER" id="PTHR24171">
    <property type="entry name" value="ANKYRIN REPEAT DOMAIN-CONTAINING PROTEIN 39-RELATED"/>
    <property type="match status" value="1"/>
</dbReference>
<accession>A0A2S8FZB2</accession>
<organism evidence="4 5">
    <name type="scientific">Blastopirellula marina</name>
    <dbReference type="NCBI Taxonomy" id="124"/>
    <lineage>
        <taxon>Bacteria</taxon>
        <taxon>Pseudomonadati</taxon>
        <taxon>Planctomycetota</taxon>
        <taxon>Planctomycetia</taxon>
        <taxon>Pirellulales</taxon>
        <taxon>Pirellulaceae</taxon>
        <taxon>Blastopirellula</taxon>
    </lineage>
</organism>
<dbReference type="Proteomes" id="UP000238322">
    <property type="component" value="Unassembled WGS sequence"/>
</dbReference>
<dbReference type="AlphaFoldDB" id="A0A2S8FZB2"/>
<evidence type="ECO:0000256" key="1">
    <source>
        <dbReference type="ARBA" id="ARBA00022737"/>
    </source>
</evidence>
<gene>
    <name evidence="4" type="ORF">C5Y83_06150</name>
</gene>
<proteinExistence type="predicted"/>
<keyword evidence="2 3" id="KW-0040">ANK repeat</keyword>
<feature type="repeat" description="ANK" evidence="3">
    <location>
        <begin position="110"/>
        <end position="138"/>
    </location>
</feature>
<feature type="repeat" description="ANK" evidence="3">
    <location>
        <begin position="145"/>
        <end position="177"/>
    </location>
</feature>
<sequence length="272" mass="30297">MKMPRLRFSILAMLILIGVVSMGLAYWQQTLAWESAQQRFQKIVIEGENVRPTAQQIESIERYIRNYPELSLREGAVVWATHYGTTELVRNMLAAGANPNKDEDDGLVFPIHHAVQRNLLEMVEALIDAGADIEARGIHRVTNVQDVTPLHVSALDGNIRMCDLLLKRGADLEAVYGKPRPDSTWSPRTSDWVNSTSASNTVLHAAVIGGDPETVEFLLDQGAVSVASNQLVTPYDIAQYIRRRYEDDENQAQAYDEIIALLETKTDVVSGP</sequence>
<dbReference type="OrthoDB" id="275927at2"/>
<dbReference type="PANTHER" id="PTHR24171:SF9">
    <property type="entry name" value="ANKYRIN REPEAT DOMAIN-CONTAINING PROTEIN 39"/>
    <property type="match status" value="1"/>
</dbReference>
<keyword evidence="1" id="KW-0677">Repeat</keyword>
<dbReference type="Pfam" id="PF12796">
    <property type="entry name" value="Ank_2"/>
    <property type="match status" value="1"/>
</dbReference>
<protein>
    <recommendedName>
        <fullName evidence="6">Ankyrin repeat domain-containing protein</fullName>
    </recommendedName>
</protein>
<evidence type="ECO:0008006" key="6">
    <source>
        <dbReference type="Google" id="ProtNLM"/>
    </source>
</evidence>
<evidence type="ECO:0000313" key="4">
    <source>
        <dbReference type="EMBL" id="PQO37523.1"/>
    </source>
</evidence>
<reference evidence="4 5" key="1">
    <citation type="submission" date="2018-02" db="EMBL/GenBank/DDBJ databases">
        <title>Comparative genomes isolates from brazilian mangrove.</title>
        <authorList>
            <person name="Araujo J.E."/>
            <person name="Taketani R.G."/>
            <person name="Silva M.C.P."/>
            <person name="Loureco M.V."/>
            <person name="Andreote F.D."/>
        </authorList>
    </citation>
    <scope>NUCLEOTIDE SEQUENCE [LARGE SCALE GENOMIC DNA]</scope>
    <source>
        <strain evidence="4 5">Hex-1 MGV</strain>
    </source>
</reference>
<dbReference type="SUPFAM" id="SSF48403">
    <property type="entry name" value="Ankyrin repeat"/>
    <property type="match status" value="1"/>
</dbReference>
<dbReference type="PROSITE" id="PS50088">
    <property type="entry name" value="ANK_REPEAT"/>
    <property type="match status" value="3"/>
</dbReference>
<dbReference type="RefSeq" id="WP_105328772.1">
    <property type="nucleotide sequence ID" value="NZ_PUHY01000005.1"/>
</dbReference>
<dbReference type="SMART" id="SM00248">
    <property type="entry name" value="ANK"/>
    <property type="match status" value="4"/>
</dbReference>
<evidence type="ECO:0000313" key="5">
    <source>
        <dbReference type="Proteomes" id="UP000238322"/>
    </source>
</evidence>
<dbReference type="InterPro" id="IPR036770">
    <property type="entry name" value="Ankyrin_rpt-contain_sf"/>
</dbReference>
<evidence type="ECO:0000256" key="2">
    <source>
        <dbReference type="ARBA" id="ARBA00023043"/>
    </source>
</evidence>
<dbReference type="InterPro" id="IPR002110">
    <property type="entry name" value="Ankyrin_rpt"/>
</dbReference>